<evidence type="ECO:0000256" key="1">
    <source>
        <dbReference type="ARBA" id="ARBA00023242"/>
    </source>
</evidence>
<dbReference type="SUPFAM" id="SSF57701">
    <property type="entry name" value="Zn2/Cys6 DNA-binding domain"/>
    <property type="match status" value="1"/>
</dbReference>
<keyword evidence="1" id="KW-0539">Nucleus</keyword>
<proteinExistence type="predicted"/>
<dbReference type="CDD" id="cd00067">
    <property type="entry name" value="GAL4"/>
    <property type="match status" value="1"/>
</dbReference>
<dbReference type="AlphaFoldDB" id="W7MMB2"/>
<evidence type="ECO:0000259" key="2">
    <source>
        <dbReference type="PROSITE" id="PS50048"/>
    </source>
</evidence>
<reference evidence="3 4" key="1">
    <citation type="journal article" date="2010" name="Nature">
        <title>Comparative genomics reveals mobile pathogenicity chromosomes in Fusarium.</title>
        <authorList>
            <person name="Ma L.J."/>
            <person name="van der Does H.C."/>
            <person name="Borkovich K.A."/>
            <person name="Coleman J.J."/>
            <person name="Daboussi M.J."/>
            <person name="Di Pietro A."/>
            <person name="Dufresne M."/>
            <person name="Freitag M."/>
            <person name="Grabherr M."/>
            <person name="Henrissat B."/>
            <person name="Houterman P.M."/>
            <person name="Kang S."/>
            <person name="Shim W.B."/>
            <person name="Woloshuk C."/>
            <person name="Xie X."/>
            <person name="Xu J.R."/>
            <person name="Antoniw J."/>
            <person name="Baker S.E."/>
            <person name="Bluhm B.H."/>
            <person name="Breakspear A."/>
            <person name="Brown D.W."/>
            <person name="Butchko R.A."/>
            <person name="Chapman S."/>
            <person name="Coulson R."/>
            <person name="Coutinho P.M."/>
            <person name="Danchin E.G."/>
            <person name="Diener A."/>
            <person name="Gale L.R."/>
            <person name="Gardiner D.M."/>
            <person name="Goff S."/>
            <person name="Hammond-Kosack K.E."/>
            <person name="Hilburn K."/>
            <person name="Hua-Van A."/>
            <person name="Jonkers W."/>
            <person name="Kazan K."/>
            <person name="Kodira C.D."/>
            <person name="Koehrsen M."/>
            <person name="Kumar L."/>
            <person name="Lee Y.H."/>
            <person name="Li L."/>
            <person name="Manners J.M."/>
            <person name="Miranda-Saavedra D."/>
            <person name="Mukherjee M."/>
            <person name="Park G."/>
            <person name="Park J."/>
            <person name="Park S.Y."/>
            <person name="Proctor R.H."/>
            <person name="Regev A."/>
            <person name="Ruiz-Roldan M.C."/>
            <person name="Sain D."/>
            <person name="Sakthikumar S."/>
            <person name="Sykes S."/>
            <person name="Schwartz D.C."/>
            <person name="Turgeon B.G."/>
            <person name="Wapinski I."/>
            <person name="Yoder O."/>
            <person name="Young S."/>
            <person name="Zeng Q."/>
            <person name="Zhou S."/>
            <person name="Galagan J."/>
            <person name="Cuomo C.A."/>
            <person name="Kistler H.C."/>
            <person name="Rep M."/>
        </authorList>
    </citation>
    <scope>NUCLEOTIDE SEQUENCE [LARGE SCALE GENOMIC DNA]</scope>
    <source>
        <strain evidence="4">M3125 / FGSC 7600</strain>
    </source>
</reference>
<dbReference type="PROSITE" id="PS50048">
    <property type="entry name" value="ZN2_CY6_FUNGAL_2"/>
    <property type="match status" value="1"/>
</dbReference>
<dbReference type="EMBL" id="CM000586">
    <property type="protein sequence ID" value="EWG52231.1"/>
    <property type="molecule type" value="Genomic_DNA"/>
</dbReference>
<dbReference type="GO" id="GO:0000981">
    <property type="term" value="F:DNA-binding transcription factor activity, RNA polymerase II-specific"/>
    <property type="evidence" value="ECO:0007669"/>
    <property type="project" value="InterPro"/>
</dbReference>
<dbReference type="InterPro" id="IPR001138">
    <property type="entry name" value="Zn2Cys6_DnaBD"/>
</dbReference>
<accession>W7MMB2</accession>
<dbReference type="PANTHER" id="PTHR38791">
    <property type="entry name" value="ZN(II)2CYS6 TRANSCRIPTION FACTOR (EUROFUNG)-RELATED-RELATED"/>
    <property type="match status" value="1"/>
</dbReference>
<feature type="domain" description="Zn(2)-C6 fungal-type" evidence="2">
    <location>
        <begin position="10"/>
        <end position="38"/>
    </location>
</feature>
<sequence>MPNPGGIYLGCERCRCRRIKCDRAKPQCQRCVKYGTTCPGYPQPQDVRFRHETSKVTAKAEHFAAVDQRLPRGLELVPSLPEERNLNCNRSANKSLDLQLAPYVAQSWDTALTQFFFDQVLMPVGWYSHLPQLHYQAPPDSCIRVTISAASLFVAANQSNDAGMLQKARRTYGAALQAINSSIAHPERCLEDETLACVLLLHVLDHLTGNSSVPNMSHLNACAQLVKMREAKGFRTRRTHDLAHSVVIQAQPWLMQGLPVDGGTLGNEAIHKWLWMLTSQTPAARMAALSLEVGRLRNRAIGLLTHGIHGISSLIHSLDHLIEDIVSLEARIADWQTHCEPRWVQMKTALRTPNGEETQASYYSDTQVSKVWNYWRVSRITLHSMMISLVDHGQSHQISIPGRNLDAMKANSAQIINSMISEIVASVPFHLQQIDTRGRPSTQRSQRVLGGFALIWPLQMLLSCKWSLACHKTVAVETLHVISNVFGISQARLSL</sequence>
<evidence type="ECO:0000313" key="3">
    <source>
        <dbReference type="EMBL" id="EWG52231.1"/>
    </source>
</evidence>
<name>W7MMB2_GIBM7</name>
<evidence type="ECO:0000313" key="4">
    <source>
        <dbReference type="Proteomes" id="UP000009096"/>
    </source>
</evidence>
<dbReference type="SMART" id="SM00066">
    <property type="entry name" value="GAL4"/>
    <property type="match status" value="1"/>
</dbReference>
<dbReference type="RefSeq" id="XP_018758422.1">
    <property type="nucleotide sequence ID" value="XM_018906184.1"/>
</dbReference>
<dbReference type="PROSITE" id="PS00463">
    <property type="entry name" value="ZN2_CY6_FUNGAL_1"/>
    <property type="match status" value="1"/>
</dbReference>
<dbReference type="GO" id="GO:0008270">
    <property type="term" value="F:zinc ion binding"/>
    <property type="evidence" value="ECO:0007669"/>
    <property type="project" value="InterPro"/>
</dbReference>
<protein>
    <recommendedName>
        <fullName evidence="2">Zn(2)-C6 fungal-type domain-containing protein</fullName>
    </recommendedName>
</protein>
<organism evidence="3 4">
    <name type="scientific">Gibberella moniliformis (strain M3125 / FGSC 7600)</name>
    <name type="common">Maize ear and stalk rot fungus</name>
    <name type="synonym">Fusarium verticillioides</name>
    <dbReference type="NCBI Taxonomy" id="334819"/>
    <lineage>
        <taxon>Eukaryota</taxon>
        <taxon>Fungi</taxon>
        <taxon>Dikarya</taxon>
        <taxon>Ascomycota</taxon>
        <taxon>Pezizomycotina</taxon>
        <taxon>Sordariomycetes</taxon>
        <taxon>Hypocreomycetidae</taxon>
        <taxon>Hypocreales</taxon>
        <taxon>Nectriaceae</taxon>
        <taxon>Fusarium</taxon>
        <taxon>Fusarium fujikuroi species complex</taxon>
    </lineage>
</organism>
<dbReference type="InterPro" id="IPR053175">
    <property type="entry name" value="DHMBA_Reg_Transcription_Factor"/>
</dbReference>
<dbReference type="GeneID" id="30073824"/>
<dbReference type="OrthoDB" id="4491390at2759"/>
<gene>
    <name evidence="3" type="ORF">FVEG_16948</name>
</gene>
<dbReference type="VEuPathDB" id="FungiDB:FVEG_16948"/>
<dbReference type="InterPro" id="IPR036864">
    <property type="entry name" value="Zn2-C6_fun-type_DNA-bd_sf"/>
</dbReference>
<dbReference type="Pfam" id="PF11951">
    <property type="entry name" value="Fungal_trans_2"/>
    <property type="match status" value="1"/>
</dbReference>
<dbReference type="Proteomes" id="UP000009096">
    <property type="component" value="Chromosome 9"/>
</dbReference>
<keyword evidence="4" id="KW-1185">Reference proteome</keyword>
<dbReference type="Pfam" id="PF00172">
    <property type="entry name" value="Zn_clus"/>
    <property type="match status" value="1"/>
</dbReference>
<dbReference type="KEGG" id="fvr:FVEG_16948"/>
<dbReference type="Gene3D" id="4.10.240.10">
    <property type="entry name" value="Zn(2)-C6 fungal-type DNA-binding domain"/>
    <property type="match status" value="1"/>
</dbReference>
<dbReference type="EMBL" id="DS022257">
    <property type="protein sequence ID" value="EWG52231.1"/>
    <property type="molecule type" value="Genomic_DNA"/>
</dbReference>
<dbReference type="InterPro" id="IPR021858">
    <property type="entry name" value="Fun_TF"/>
</dbReference>